<evidence type="ECO:0000313" key="2">
    <source>
        <dbReference type="EMBL" id="GAA0651942.1"/>
    </source>
</evidence>
<feature type="region of interest" description="Disordered" evidence="1">
    <location>
        <begin position="37"/>
        <end position="63"/>
    </location>
</feature>
<comment type="caution">
    <text evidence="2">The sequence shown here is derived from an EMBL/GenBank/DDBJ whole genome shotgun (WGS) entry which is preliminary data.</text>
</comment>
<reference evidence="3" key="1">
    <citation type="journal article" date="2019" name="Int. J. Syst. Evol. Microbiol.">
        <title>The Global Catalogue of Microorganisms (GCM) 10K type strain sequencing project: providing services to taxonomists for standard genome sequencing and annotation.</title>
        <authorList>
            <consortium name="The Broad Institute Genomics Platform"/>
            <consortium name="The Broad Institute Genome Sequencing Center for Infectious Disease"/>
            <person name="Wu L."/>
            <person name="Ma J."/>
        </authorList>
    </citation>
    <scope>NUCLEOTIDE SEQUENCE [LARGE SCALE GENOMIC DNA]</scope>
    <source>
        <strain evidence="3">JCM 10367</strain>
    </source>
</reference>
<dbReference type="Proteomes" id="UP001500724">
    <property type="component" value="Unassembled WGS sequence"/>
</dbReference>
<name>A0ABP3SML1_9ACTN</name>
<sequence length="63" mass="6897">MNCPGPVPTAVCEMTANGGLRAEELKIPLRDVTAYQRRRASISTRRPVSRKSGQDRSVPGVCR</sequence>
<organism evidence="2 3">
    <name type="scientific">Streptomyces thermocarboxydovorans</name>
    <dbReference type="NCBI Taxonomy" id="59298"/>
    <lineage>
        <taxon>Bacteria</taxon>
        <taxon>Bacillati</taxon>
        <taxon>Actinomycetota</taxon>
        <taxon>Actinomycetes</taxon>
        <taxon>Kitasatosporales</taxon>
        <taxon>Streptomycetaceae</taxon>
        <taxon>Streptomyces</taxon>
    </lineage>
</organism>
<accession>A0ABP3SML1</accession>
<protein>
    <submittedName>
        <fullName evidence="2">Uncharacterized protein</fullName>
    </submittedName>
</protein>
<keyword evidence="3" id="KW-1185">Reference proteome</keyword>
<evidence type="ECO:0000256" key="1">
    <source>
        <dbReference type="SAM" id="MobiDB-lite"/>
    </source>
</evidence>
<proteinExistence type="predicted"/>
<gene>
    <name evidence="2" type="ORF">GCM10009535_32780</name>
</gene>
<evidence type="ECO:0000313" key="3">
    <source>
        <dbReference type="Proteomes" id="UP001500724"/>
    </source>
</evidence>
<dbReference type="EMBL" id="BAAAGU010000032">
    <property type="protein sequence ID" value="GAA0651942.1"/>
    <property type="molecule type" value="Genomic_DNA"/>
</dbReference>